<dbReference type="Proteomes" id="UP000092661">
    <property type="component" value="Chromosome"/>
</dbReference>
<dbReference type="EMBL" id="AJYB01000006">
    <property type="protein sequence ID" value="EIM08323.1"/>
    <property type="molecule type" value="Genomic_DNA"/>
</dbReference>
<evidence type="ECO:0008006" key="6">
    <source>
        <dbReference type="Google" id="ProtNLM"/>
    </source>
</evidence>
<dbReference type="Proteomes" id="UP000004725">
    <property type="component" value="Unassembled WGS sequence"/>
</dbReference>
<organism evidence="3 4">
    <name type="scientific">Planococcus antarcticus DSM 14505</name>
    <dbReference type="NCBI Taxonomy" id="1185653"/>
    <lineage>
        <taxon>Bacteria</taxon>
        <taxon>Bacillati</taxon>
        <taxon>Bacillota</taxon>
        <taxon>Bacilli</taxon>
        <taxon>Bacillales</taxon>
        <taxon>Caryophanaceae</taxon>
        <taxon>Planococcus</taxon>
    </lineage>
</organism>
<feature type="coiled-coil region" evidence="1">
    <location>
        <begin position="19"/>
        <end position="53"/>
    </location>
</feature>
<reference evidence="2" key="3">
    <citation type="submission" date="2016-10" db="EMBL/GenBank/DDBJ databases">
        <authorList>
            <person name="See-Too W.S."/>
        </authorList>
    </citation>
    <scope>NUCLEOTIDE SEQUENCE</scope>
    <source>
        <strain evidence="2">DSM 14505</strain>
    </source>
</reference>
<evidence type="ECO:0000313" key="5">
    <source>
        <dbReference type="Proteomes" id="UP000092661"/>
    </source>
</evidence>
<accession>A0A1C7DH63</accession>
<protein>
    <recommendedName>
        <fullName evidence="6">Transposase</fullName>
    </recommendedName>
</protein>
<evidence type="ECO:0000313" key="4">
    <source>
        <dbReference type="Proteomes" id="UP000004725"/>
    </source>
</evidence>
<proteinExistence type="predicted"/>
<dbReference type="RefSeq" id="WP_006828315.1">
    <property type="nucleotide sequence ID" value="NZ_AJYB01000006.1"/>
</dbReference>
<dbReference type="KEGG" id="pana:BBH88_11255"/>
<dbReference type="EMBL" id="CP016534">
    <property type="protein sequence ID" value="ANU10846.1"/>
    <property type="molecule type" value="Genomic_DNA"/>
</dbReference>
<reference evidence="3 4" key="1">
    <citation type="journal article" date="2012" name="J. Bacteriol.">
        <title>Genome Sequence of the Antarctic Psychrophile Bacterium Planococcus antarcticus DSM 14505.</title>
        <authorList>
            <person name="Margolles A."/>
            <person name="Gueimonde M."/>
            <person name="Sanchez B."/>
        </authorList>
    </citation>
    <scope>NUCLEOTIDE SEQUENCE [LARGE SCALE GENOMIC DNA]</scope>
    <source>
        <strain evidence="3 4">DSM 14505</strain>
    </source>
</reference>
<keyword evidence="1" id="KW-0175">Coiled coil</keyword>
<gene>
    <name evidence="3" type="ORF">A1A1_01473</name>
    <name evidence="2" type="ORF">BBH88_11255</name>
</gene>
<evidence type="ECO:0000313" key="2">
    <source>
        <dbReference type="EMBL" id="ANU10846.1"/>
    </source>
</evidence>
<keyword evidence="5" id="KW-1185">Reference proteome</keyword>
<evidence type="ECO:0000313" key="3">
    <source>
        <dbReference type="EMBL" id="EIM08323.1"/>
    </source>
</evidence>
<reference evidence="5" key="2">
    <citation type="submission" date="2016-07" db="EMBL/GenBank/DDBJ databases">
        <authorList>
            <person name="See-Too W.S."/>
        </authorList>
    </citation>
    <scope>NUCLEOTIDE SEQUENCE [LARGE SCALE GENOMIC DNA]</scope>
    <source>
        <strain evidence="5">DSM 14505</strain>
    </source>
</reference>
<sequence>MKQQPKPQLPNPLDYADVLRDMKNELKKSQEREEQLVAIVQQLQSDLDELKNAPAKYKWKFGGKD</sequence>
<name>A0A1C7DH63_9BACL</name>
<evidence type="ECO:0000256" key="1">
    <source>
        <dbReference type="SAM" id="Coils"/>
    </source>
</evidence>
<dbReference type="AlphaFoldDB" id="A0A1C7DH63"/>
<dbReference type="OrthoDB" id="2456347at2"/>